<dbReference type="RefSeq" id="WP_378223142.1">
    <property type="nucleotide sequence ID" value="NZ_JBHRTK010000019.1"/>
</dbReference>
<reference evidence="2" key="1">
    <citation type="journal article" date="2019" name="Int. J. Syst. Evol. Microbiol.">
        <title>The Global Catalogue of Microorganisms (GCM) 10K type strain sequencing project: providing services to taxonomists for standard genome sequencing and annotation.</title>
        <authorList>
            <consortium name="The Broad Institute Genomics Platform"/>
            <consortium name="The Broad Institute Genome Sequencing Center for Infectious Disease"/>
            <person name="Wu L."/>
            <person name="Ma J."/>
        </authorList>
    </citation>
    <scope>NUCLEOTIDE SEQUENCE [LARGE SCALE GENOMIC DNA]</scope>
    <source>
        <strain evidence="2">KCTC 52165</strain>
    </source>
</reference>
<protein>
    <recommendedName>
        <fullName evidence="3">ParB/Sulfiredoxin domain-containing protein</fullName>
    </recommendedName>
</protein>
<dbReference type="Proteomes" id="UP001595583">
    <property type="component" value="Unassembled WGS sequence"/>
</dbReference>
<evidence type="ECO:0000313" key="1">
    <source>
        <dbReference type="EMBL" id="MFC3208190.1"/>
    </source>
</evidence>
<sequence length="278" mass="30733">MTLRHVYPINISDLRPTPPATGEPIFETVDPTTLFVDPSYQRDIGERGIRQIRKMIEHWDWSKFRAPVCAYAESEDGSTALKVIDGQHTCIAAASHPSIHRIPVQIVEAPDQTAQASAFIGQNVDRLGVTKLQLHQAALTAGEEHALDTQHVCDRAGIKVLLTTPHRYEAGDTVAITAISALVKKHTAMKARQILEVLAKANLAPIKDAHIKAVELLMTDEEYCDAFEPEDLTKEIETAGATAEHEAKIFSVAHKVPVWKALAVTWFKKTRKKRKASA</sequence>
<evidence type="ECO:0008006" key="3">
    <source>
        <dbReference type="Google" id="ProtNLM"/>
    </source>
</evidence>
<proteinExistence type="predicted"/>
<gene>
    <name evidence="1" type="ORF">ACFOHJ_18360</name>
</gene>
<keyword evidence="2" id="KW-1185">Reference proteome</keyword>
<name>A0ABV7KDD7_9HYPH</name>
<dbReference type="EMBL" id="JBHRTK010000019">
    <property type="protein sequence ID" value="MFC3208190.1"/>
    <property type="molecule type" value="Genomic_DNA"/>
</dbReference>
<comment type="caution">
    <text evidence="1">The sequence shown here is derived from an EMBL/GenBank/DDBJ whole genome shotgun (WGS) entry which is preliminary data.</text>
</comment>
<accession>A0ABV7KDD7</accession>
<organism evidence="1 2">
    <name type="scientific">Aquamicrobium soli</name>
    <dbReference type="NCBI Taxonomy" id="1811518"/>
    <lineage>
        <taxon>Bacteria</taxon>
        <taxon>Pseudomonadati</taxon>
        <taxon>Pseudomonadota</taxon>
        <taxon>Alphaproteobacteria</taxon>
        <taxon>Hyphomicrobiales</taxon>
        <taxon>Phyllobacteriaceae</taxon>
        <taxon>Aquamicrobium</taxon>
    </lineage>
</organism>
<evidence type="ECO:0000313" key="2">
    <source>
        <dbReference type="Proteomes" id="UP001595583"/>
    </source>
</evidence>